<dbReference type="Pfam" id="PF01536">
    <property type="entry name" value="SAM_decarbox"/>
    <property type="match status" value="2"/>
</dbReference>
<reference evidence="8" key="1">
    <citation type="submission" date="2017-02" db="UniProtKB">
        <authorList>
            <consortium name="WormBaseParasite"/>
        </authorList>
    </citation>
    <scope>IDENTIFICATION</scope>
</reference>
<evidence type="ECO:0000256" key="1">
    <source>
        <dbReference type="ARBA" id="ARBA00004911"/>
    </source>
</evidence>
<dbReference type="PANTHER" id="PTHR11570:SF0">
    <property type="entry name" value="S-ADENOSYLMETHIONINE DECARBOXYLASE PROENZYME"/>
    <property type="match status" value="1"/>
</dbReference>
<dbReference type="AlphaFoldDB" id="A0A0R3VWB1"/>
<evidence type="ECO:0000256" key="4">
    <source>
        <dbReference type="ARBA" id="ARBA00023115"/>
    </source>
</evidence>
<keyword evidence="7" id="KW-1185">Reference proteome</keyword>
<keyword evidence="4" id="KW-0620">Polyamine biosynthesis</keyword>
<dbReference type="SUPFAM" id="SSF56276">
    <property type="entry name" value="S-adenosylmethionine decarboxylase"/>
    <property type="match status" value="1"/>
</dbReference>
<dbReference type="Proteomes" id="UP000282613">
    <property type="component" value="Unassembled WGS sequence"/>
</dbReference>
<evidence type="ECO:0000256" key="2">
    <source>
        <dbReference type="ARBA" id="ARBA00008466"/>
    </source>
</evidence>
<dbReference type="WBParaSite" id="TASK_0000170501-mRNA-1">
    <property type="protein sequence ID" value="TASK_0000170501-mRNA-1"/>
    <property type="gene ID" value="TASK_0000170501"/>
</dbReference>
<dbReference type="PANTHER" id="PTHR11570">
    <property type="entry name" value="S-ADENOSYLMETHIONINE DECARBOXYLASE"/>
    <property type="match status" value="1"/>
</dbReference>
<evidence type="ECO:0000256" key="5">
    <source>
        <dbReference type="ARBA" id="ARBA00048112"/>
    </source>
</evidence>
<dbReference type="GO" id="GO:0006597">
    <property type="term" value="P:spermine biosynthetic process"/>
    <property type="evidence" value="ECO:0007669"/>
    <property type="project" value="TreeGrafter"/>
</dbReference>
<dbReference type="GO" id="GO:0005829">
    <property type="term" value="C:cytosol"/>
    <property type="evidence" value="ECO:0007669"/>
    <property type="project" value="TreeGrafter"/>
</dbReference>
<dbReference type="UniPathway" id="UPA00331">
    <property type="reaction ID" value="UER00451"/>
</dbReference>
<organism evidence="8">
    <name type="scientific">Taenia asiatica</name>
    <name type="common">Asian tapeworm</name>
    <dbReference type="NCBI Taxonomy" id="60517"/>
    <lineage>
        <taxon>Eukaryota</taxon>
        <taxon>Metazoa</taxon>
        <taxon>Spiralia</taxon>
        <taxon>Lophotrochozoa</taxon>
        <taxon>Platyhelminthes</taxon>
        <taxon>Cestoda</taxon>
        <taxon>Eucestoda</taxon>
        <taxon>Cyclophyllidea</taxon>
        <taxon>Taeniidae</taxon>
        <taxon>Taenia</taxon>
    </lineage>
</organism>
<evidence type="ECO:0000313" key="6">
    <source>
        <dbReference type="EMBL" id="VDK23524.1"/>
    </source>
</evidence>
<reference evidence="6 7" key="2">
    <citation type="submission" date="2018-11" db="EMBL/GenBank/DDBJ databases">
        <authorList>
            <consortium name="Pathogen Informatics"/>
        </authorList>
    </citation>
    <scope>NUCLEOTIDE SEQUENCE [LARGE SCALE GENOMIC DNA]</scope>
</reference>
<keyword evidence="3" id="KW-0745">Spermidine biosynthesis</keyword>
<evidence type="ECO:0000313" key="8">
    <source>
        <dbReference type="WBParaSite" id="TASK_0000170501-mRNA-1"/>
    </source>
</evidence>
<comment type="pathway">
    <text evidence="1">Amine and polyamine biosynthesis; S-adenosylmethioninamine biosynthesis; S-adenosylmethioninamine from S-adenosyl-L-methionine: step 1/1.</text>
</comment>
<dbReference type="EMBL" id="UYRS01000531">
    <property type="protein sequence ID" value="VDK23524.1"/>
    <property type="molecule type" value="Genomic_DNA"/>
</dbReference>
<comment type="catalytic activity">
    <reaction evidence="5">
        <text>S-adenosyl-L-methionine + H(+) = S-adenosyl 3-(methylsulfanyl)propylamine + CO2</text>
        <dbReference type="Rhea" id="RHEA:15981"/>
        <dbReference type="ChEBI" id="CHEBI:15378"/>
        <dbReference type="ChEBI" id="CHEBI:16526"/>
        <dbReference type="ChEBI" id="CHEBI:57443"/>
        <dbReference type="ChEBI" id="CHEBI:59789"/>
        <dbReference type="EC" id="4.1.1.50"/>
    </reaction>
</comment>
<evidence type="ECO:0000256" key="3">
    <source>
        <dbReference type="ARBA" id="ARBA00023066"/>
    </source>
</evidence>
<dbReference type="InterPro" id="IPR048283">
    <property type="entry name" value="AdoMetDC-like"/>
</dbReference>
<dbReference type="OrthoDB" id="1068353at2759"/>
<name>A0A0R3VWB1_TAEAS</name>
<protein>
    <submittedName>
        <fullName evidence="8">Adenosylmethionine decarboxylase</fullName>
    </submittedName>
</protein>
<dbReference type="GO" id="GO:0004014">
    <property type="term" value="F:adenosylmethionine decarboxylase activity"/>
    <property type="evidence" value="ECO:0007669"/>
    <property type="project" value="UniProtKB-EC"/>
</dbReference>
<dbReference type="GO" id="GO:0008295">
    <property type="term" value="P:spermidine biosynthetic process"/>
    <property type="evidence" value="ECO:0007669"/>
    <property type="project" value="UniProtKB-KW"/>
</dbReference>
<dbReference type="Gene3D" id="3.60.90.10">
    <property type="entry name" value="S-adenosylmethionine decarboxylase"/>
    <property type="match status" value="2"/>
</dbReference>
<dbReference type="STRING" id="60517.A0A0R3VWB1"/>
<dbReference type="InterPro" id="IPR016067">
    <property type="entry name" value="S-AdoMet_deCO2ase_core"/>
</dbReference>
<gene>
    <name evidence="6" type="ORF">TASK_LOCUS1706</name>
</gene>
<evidence type="ECO:0000313" key="7">
    <source>
        <dbReference type="Proteomes" id="UP000282613"/>
    </source>
</evidence>
<proteinExistence type="inferred from homology"/>
<accession>A0A0R3VWB1</accession>
<sequence>MEKYEGAEKLLEVWFFYDKDRTSLCCGCPDLRELKSESSLFITENRIILKTCGQTQILQSLKPLIQYAMRLGFAQYVVYYSRRSFLFPELQVEPHGDFRNEISVLDKFCKRAGYTFGRLNGDCWNFYCGQSTLAQMNEPPGQTLEVGSSNHDRYAVRLLVEIFASTFAAVDIATAFGGCNSRHGQSATPYTVVFSGEVFVAKLMMRGLNPARMGAFYARTSHSAEEATKCSGIANLFPHGRVSSYLFTPCGYSANGLMNEDEYFTVHVTPEPEFSYASFETNVAMDNYPAFISRILDIFQPESFICTFFSDAQSSTYSTHAILEKVVTLSNYCRSDLHSACMECGRKLTFMKYFRVNNQIEGANVMMVTEKMGLKVDSVPS</sequence>
<comment type="similarity">
    <text evidence="2">Belongs to the eukaryotic AdoMetDC family.</text>
</comment>